<gene>
    <name evidence="16" type="ORF">JTE90_027207</name>
</gene>
<feature type="repeat" description="LDL-receptor class B" evidence="12">
    <location>
        <begin position="678"/>
        <end position="720"/>
    </location>
</feature>
<feature type="repeat" description="LDL-receptor class B" evidence="12">
    <location>
        <begin position="764"/>
        <end position="809"/>
    </location>
</feature>
<comment type="caution">
    <text evidence="16">The sequence shown here is derived from an EMBL/GenBank/DDBJ whole genome shotgun (WGS) entry which is preliminary data.</text>
</comment>
<evidence type="ECO:0000256" key="3">
    <source>
        <dbReference type="ARBA" id="ARBA00022536"/>
    </source>
</evidence>
<dbReference type="EMBL" id="JAFNEN010000623">
    <property type="protein sequence ID" value="KAG8179495.1"/>
    <property type="molecule type" value="Genomic_DNA"/>
</dbReference>
<dbReference type="SMART" id="SM00135">
    <property type="entry name" value="LY"/>
    <property type="match status" value="20"/>
</dbReference>
<dbReference type="InterPro" id="IPR000033">
    <property type="entry name" value="LDLR_classB_rpt"/>
</dbReference>
<evidence type="ECO:0000256" key="8">
    <source>
        <dbReference type="ARBA" id="ARBA00023157"/>
    </source>
</evidence>
<feature type="repeat" description="LDL-receptor class B" evidence="12">
    <location>
        <begin position="461"/>
        <end position="504"/>
    </location>
</feature>
<feature type="chain" id="PRO_5043933238" description="EGF-like domain-containing protein" evidence="14">
    <location>
        <begin position="20"/>
        <end position="1592"/>
    </location>
</feature>
<feature type="transmembrane region" description="Helical" evidence="13">
    <location>
        <begin position="1376"/>
        <end position="1400"/>
    </location>
</feature>
<dbReference type="GO" id="GO:0005886">
    <property type="term" value="C:plasma membrane"/>
    <property type="evidence" value="ECO:0007669"/>
    <property type="project" value="UniProtKB-SubCell"/>
</dbReference>
<evidence type="ECO:0000256" key="13">
    <source>
        <dbReference type="SAM" id="Phobius"/>
    </source>
</evidence>
<dbReference type="InterPro" id="IPR002172">
    <property type="entry name" value="LDrepeatLR_classA_rpt"/>
</dbReference>
<dbReference type="Pfam" id="PF14670">
    <property type="entry name" value="FXa_inhibition"/>
    <property type="match status" value="4"/>
</dbReference>
<dbReference type="Gene3D" id="2.40.128.620">
    <property type="match status" value="1"/>
</dbReference>
<evidence type="ECO:0000256" key="5">
    <source>
        <dbReference type="ARBA" id="ARBA00022729"/>
    </source>
</evidence>
<evidence type="ECO:0000256" key="4">
    <source>
        <dbReference type="ARBA" id="ARBA00022583"/>
    </source>
</evidence>
<dbReference type="Gene3D" id="2.120.10.30">
    <property type="entry name" value="TolB, C-terminal domain"/>
    <property type="match status" value="4"/>
</dbReference>
<feature type="repeat" description="LDL-receptor class B" evidence="12">
    <location>
        <begin position="1121"/>
        <end position="1163"/>
    </location>
</feature>
<feature type="disulfide bond" evidence="11">
    <location>
        <begin position="1276"/>
        <end position="1291"/>
    </location>
</feature>
<keyword evidence="13" id="KW-1133">Transmembrane helix</keyword>
<evidence type="ECO:0000313" key="16">
    <source>
        <dbReference type="EMBL" id="KAG8179495.1"/>
    </source>
</evidence>
<dbReference type="Proteomes" id="UP000827092">
    <property type="component" value="Unassembled WGS sequence"/>
</dbReference>
<keyword evidence="10" id="KW-0325">Glycoprotein</keyword>
<dbReference type="Gene3D" id="4.10.400.10">
    <property type="entry name" value="Low-density Lipoprotein Receptor"/>
    <property type="match status" value="2"/>
</dbReference>
<reference evidence="16 17" key="1">
    <citation type="journal article" date="2022" name="Nat. Ecol. Evol.">
        <title>A masculinizing supergene underlies an exaggerated male reproductive morph in a spider.</title>
        <authorList>
            <person name="Hendrickx F."/>
            <person name="De Corte Z."/>
            <person name="Sonet G."/>
            <person name="Van Belleghem S.M."/>
            <person name="Kostlbacher S."/>
            <person name="Vangestel C."/>
        </authorList>
    </citation>
    <scope>NUCLEOTIDE SEQUENCE [LARGE SCALE GENOMIC DNA]</scope>
    <source>
        <strain evidence="16">W744_W776</strain>
    </source>
</reference>
<dbReference type="SUPFAM" id="SSF57196">
    <property type="entry name" value="EGF/Laminin"/>
    <property type="match status" value="4"/>
</dbReference>
<evidence type="ECO:0000256" key="2">
    <source>
        <dbReference type="ARBA" id="ARBA00022475"/>
    </source>
</evidence>
<evidence type="ECO:0000256" key="12">
    <source>
        <dbReference type="PROSITE-ProRule" id="PRU00461"/>
    </source>
</evidence>
<dbReference type="PROSITE" id="PS01186">
    <property type="entry name" value="EGF_2"/>
    <property type="match status" value="1"/>
</dbReference>
<dbReference type="Pfam" id="PF00057">
    <property type="entry name" value="Ldl_recept_a"/>
    <property type="match status" value="2"/>
</dbReference>
<dbReference type="PRINTS" id="PR00261">
    <property type="entry name" value="LDLRECEPTOR"/>
</dbReference>
<comment type="subcellular location">
    <subcellularLocation>
        <location evidence="1">Cell membrane</location>
        <topology evidence="1">Single-pass type I membrane protein</topology>
    </subcellularLocation>
</comment>
<keyword evidence="4" id="KW-0254">Endocytosis</keyword>
<feature type="disulfide bond" evidence="11">
    <location>
        <begin position="1294"/>
        <end position="1306"/>
    </location>
</feature>
<name>A0AAV6U7B7_9ARAC</name>
<evidence type="ECO:0000256" key="11">
    <source>
        <dbReference type="PROSITE-ProRule" id="PRU00124"/>
    </source>
</evidence>
<keyword evidence="9" id="KW-0675">Receptor</keyword>
<feature type="disulfide bond" evidence="11">
    <location>
        <begin position="1313"/>
        <end position="1328"/>
    </location>
</feature>
<feature type="disulfide bond" evidence="11">
    <location>
        <begin position="1301"/>
        <end position="1319"/>
    </location>
</feature>
<dbReference type="FunFam" id="2.120.10.30:FF:000001">
    <property type="entry name" value="Low-density lipoprotein receptor-related protein 6"/>
    <property type="match status" value="2"/>
</dbReference>
<protein>
    <recommendedName>
        <fullName evidence="15">EGF-like domain-containing protein</fullName>
    </recommendedName>
</protein>
<dbReference type="InterPro" id="IPR050778">
    <property type="entry name" value="Cueball_EGF_LRP_Nidogen"/>
</dbReference>
<feature type="domain" description="EGF-like" evidence="15">
    <location>
        <begin position="617"/>
        <end position="632"/>
    </location>
</feature>
<feature type="repeat" description="LDL-receptor class B" evidence="12">
    <location>
        <begin position="375"/>
        <end position="417"/>
    </location>
</feature>
<feature type="repeat" description="LDL-receptor class B" evidence="12">
    <location>
        <begin position="505"/>
        <end position="547"/>
    </location>
</feature>
<dbReference type="SMART" id="SM00181">
    <property type="entry name" value="EGF"/>
    <property type="match status" value="4"/>
</dbReference>
<keyword evidence="8 11" id="KW-1015">Disulfide bond</keyword>
<dbReference type="InterPro" id="IPR000742">
    <property type="entry name" value="EGF"/>
</dbReference>
<evidence type="ECO:0000256" key="6">
    <source>
        <dbReference type="ARBA" id="ARBA00022737"/>
    </source>
</evidence>
<dbReference type="PANTHER" id="PTHR46513:SF41">
    <property type="entry name" value="LOW-DENSITY LIPOPROTEIN RECEPTOR-RELATED PROTEIN"/>
    <property type="match status" value="1"/>
</dbReference>
<feature type="repeat" description="LDL-receptor class B" evidence="12">
    <location>
        <begin position="197"/>
        <end position="239"/>
    </location>
</feature>
<feature type="repeat" description="LDL-receptor class B" evidence="12">
    <location>
        <begin position="151"/>
        <end position="196"/>
    </location>
</feature>
<feature type="repeat" description="LDL-receptor class B" evidence="12">
    <location>
        <begin position="64"/>
        <end position="107"/>
    </location>
</feature>
<dbReference type="PANTHER" id="PTHR46513">
    <property type="entry name" value="VITELLOGENIN RECEPTOR-LIKE PROTEIN-RELATED-RELATED"/>
    <property type="match status" value="1"/>
</dbReference>
<feature type="repeat" description="LDL-receptor class B" evidence="12">
    <location>
        <begin position="810"/>
        <end position="852"/>
    </location>
</feature>
<dbReference type="CDD" id="cd00112">
    <property type="entry name" value="LDLa"/>
    <property type="match status" value="3"/>
</dbReference>
<evidence type="ECO:0000256" key="1">
    <source>
        <dbReference type="ARBA" id="ARBA00004251"/>
    </source>
</evidence>
<evidence type="ECO:0000256" key="9">
    <source>
        <dbReference type="ARBA" id="ARBA00023170"/>
    </source>
</evidence>
<sequence length="1592" mass="179691">MVTLRCIVLLSLLAIYTNGSPLLLFSNRKDIRLIDGEARRRNSTRILIKDLEDVNFIDFHYTDQTIFWSDPGSEEIRSMNINDPKSNRTIISTGLISPDGLAVDWIGKKLYWTDSETNRIEVSNLDGSYRKVLFWKDMDQPRSLALVPMDGWMFWTDWGETPKIEKASMDGNHSSRVVIVADDILWPNGIAVDYDTKRIYWTDAKKKCITSIDFNGNYRQIVTKDDVPHPFALTVHGDKLFWTDWSTKAVHGCNKNTGCSKRITIGGYLTPMGIVVYDRKRQPPGPCPCDDNNGGCSHLCLLSSSKPFYTCACPTGVRLKDDNVTCENGPQDLLLLVRRTDLRRISLDTPDYTDVVLELDGIKHAIAVDYDPVEKQIYWTDDETRAIRRAELNGTGQQNLVTTEVHHPDGIAIDWIARNMYWTDTGTDRIEVARLNGTSRKILVTENLDEPRAICLDPPNGYMYWTDWGLKPKIEKAALDGTQRTVLISTALVWPNGLALDYKEKKLYWGDAKTDKIEVSNLDGSDRRELVSDQLPHIFGFSLHGPYIYWTDWQRRSIERVDKVTGVLRETIIDQLPDLMGLKAISVNEIFGTNPCAINNGNCSHLCLNRPGNNFTCSCPFGFELTTDNETCIVPEAFLLFSRKENIRRISLESKHDDTIPISGVQEANALDYDMNDNRVYWTDVSSRTISRAFMNGSFVEPVIEFGLNYPEGMAVDWIGKNLYWADMGLNRIEVSRLDGSSRRVILYQSMDDPRAIALDPAEGYIYWSDWGTSEPNGRIERASLDGSYRKLLISKLGRPNGITIDYIERRVYWIDLDSKKIESSDLSGNQRAQVIVQNIVEPYGLTQYADYIYWTEWSTNSIERANKTDGSNRTTIQTNLDSVMDIQVYHTSRQSGWNPCAVNNGGCPHLCLALPASMQQKSFTHRCECPTHYTLKSDNKTCEFPKRFMLLSQRNSISMFLLDTLDSPEVTLPIHGLKNIKAVDFDPMEHLVFWIDGRSKTIKKSLINGSKVSTIVPNPNENYHPYDIAIDPYSRVVYSSCSQHNNINVTTYKGFSIGTVIGDEDDKPRSIVLHFPTGSLFFVNMKHRPLIERANMDGHMRRTLISTELDRPTSLSIEGEFLYWCDVNLKKIERSTLSGADRKVILSGSSLHPISLTINKKYMYWIDDDQQIIEMANKDTGTERQRVQRRMPLLVKVKAVNHIDRDSYLNHPCAVKNGGCSHLCLLSTENKKRCSCPLDLVLSSDQSTCIDIPTCASDKFRCLSEVKCLPKAWRCDGRADCDDMSDEMDCDVCKPQQFRCHNGDCIDSSLKCDGAPHCKDYSDESCCQKDMFQCTNSHECISTALVCDTKRDCHDGSDESNASCEILPNKTHRPFVTNIALVVTAVILILLLFGVFCCVTRSKLCRRKDAVKNNNTEMLPPKLCNGGGTLSSLNESNQRGVAVSSYQGSCSRMSFPSTFNYDRNHVTGASSSSSSRGFPLETLGPCPSPVTVRSQYHPCSLSSYKYYNSRNKPPPPTPCSTDVCDDSEACSSYYYGYGSGCEAGYESDPFIPPPPTPHSPYLSEENYELLRCPPPPNPSPIPADVTEVKYL</sequence>
<keyword evidence="7 13" id="KW-0472">Membrane</keyword>
<keyword evidence="2" id="KW-1003">Cell membrane</keyword>
<dbReference type="InterPro" id="IPR036055">
    <property type="entry name" value="LDL_receptor-like_sf"/>
</dbReference>
<dbReference type="InterPro" id="IPR011042">
    <property type="entry name" value="6-blade_b-propeller_TolB-like"/>
</dbReference>
<proteinExistence type="predicted"/>
<accession>A0AAV6U7B7</accession>
<feature type="repeat" description="LDL-receptor class B" evidence="12">
    <location>
        <begin position="721"/>
        <end position="763"/>
    </location>
</feature>
<feature type="repeat" description="LDL-receptor class B" evidence="12">
    <location>
        <begin position="108"/>
        <end position="150"/>
    </location>
</feature>
<dbReference type="SMART" id="SM00192">
    <property type="entry name" value="LDLa"/>
    <property type="match status" value="3"/>
</dbReference>
<dbReference type="SUPFAM" id="SSF57424">
    <property type="entry name" value="LDL receptor-like module"/>
    <property type="match status" value="3"/>
</dbReference>
<dbReference type="InterPro" id="IPR023415">
    <property type="entry name" value="LDLR_class-A_CS"/>
</dbReference>
<feature type="repeat" description="LDL-receptor class B" evidence="12">
    <location>
        <begin position="991"/>
        <end position="1035"/>
    </location>
</feature>
<dbReference type="SUPFAM" id="SSF63825">
    <property type="entry name" value="YWTD domain"/>
    <property type="match status" value="4"/>
</dbReference>
<feature type="repeat" description="LDL-receptor class B" evidence="12">
    <location>
        <begin position="418"/>
        <end position="460"/>
    </location>
</feature>
<dbReference type="FunFam" id="2.120.10.30:FF:000008">
    <property type="entry name" value="Low-density lipoprotein receptor-related protein 4"/>
    <property type="match status" value="1"/>
</dbReference>
<feature type="signal peptide" evidence="14">
    <location>
        <begin position="1"/>
        <end position="19"/>
    </location>
</feature>
<comment type="caution">
    <text evidence="11">Lacks conserved residue(s) required for the propagation of feature annotation.</text>
</comment>
<evidence type="ECO:0000259" key="15">
    <source>
        <dbReference type="PROSITE" id="PS01186"/>
    </source>
</evidence>
<evidence type="ECO:0000256" key="14">
    <source>
        <dbReference type="SAM" id="SignalP"/>
    </source>
</evidence>
<keyword evidence="5 14" id="KW-0732">Signal</keyword>
<keyword evidence="3" id="KW-0245">EGF-like domain</keyword>
<evidence type="ECO:0000256" key="7">
    <source>
        <dbReference type="ARBA" id="ARBA00023136"/>
    </source>
</evidence>
<keyword evidence="17" id="KW-1185">Reference proteome</keyword>
<dbReference type="PROSITE" id="PS01209">
    <property type="entry name" value="LDLRA_1"/>
    <property type="match status" value="2"/>
</dbReference>
<organism evidence="16 17">
    <name type="scientific">Oedothorax gibbosus</name>
    <dbReference type="NCBI Taxonomy" id="931172"/>
    <lineage>
        <taxon>Eukaryota</taxon>
        <taxon>Metazoa</taxon>
        <taxon>Ecdysozoa</taxon>
        <taxon>Arthropoda</taxon>
        <taxon>Chelicerata</taxon>
        <taxon>Arachnida</taxon>
        <taxon>Araneae</taxon>
        <taxon>Araneomorphae</taxon>
        <taxon>Entelegynae</taxon>
        <taxon>Araneoidea</taxon>
        <taxon>Linyphiidae</taxon>
        <taxon>Erigoninae</taxon>
        <taxon>Oedothorax</taxon>
    </lineage>
</organism>
<keyword evidence="13" id="KW-0812">Transmembrane</keyword>
<dbReference type="PROSITE" id="PS51120">
    <property type="entry name" value="LDLRB"/>
    <property type="match status" value="14"/>
</dbReference>
<dbReference type="PROSITE" id="PS50068">
    <property type="entry name" value="LDLRA_2"/>
    <property type="match status" value="3"/>
</dbReference>
<keyword evidence="6" id="KW-0677">Repeat</keyword>
<dbReference type="FunFam" id="2.120.10.30:FF:000241">
    <property type="entry name" value="Low-density lipoprotein receptor-related protein 6"/>
    <property type="match status" value="1"/>
</dbReference>
<evidence type="ECO:0000256" key="10">
    <source>
        <dbReference type="ARBA" id="ARBA00023180"/>
    </source>
</evidence>
<dbReference type="Pfam" id="PF00058">
    <property type="entry name" value="Ldl_recept_b"/>
    <property type="match status" value="13"/>
</dbReference>
<dbReference type="GO" id="GO:0006897">
    <property type="term" value="P:endocytosis"/>
    <property type="evidence" value="ECO:0007669"/>
    <property type="project" value="UniProtKB-KW"/>
</dbReference>
<evidence type="ECO:0000313" key="17">
    <source>
        <dbReference type="Proteomes" id="UP000827092"/>
    </source>
</evidence>